<dbReference type="SMART" id="SM00530">
    <property type="entry name" value="HTH_XRE"/>
    <property type="match status" value="1"/>
</dbReference>
<keyword evidence="3" id="KW-1185">Reference proteome</keyword>
<accession>A0A926NDM1</accession>
<evidence type="ECO:0000259" key="1">
    <source>
        <dbReference type="PROSITE" id="PS50943"/>
    </source>
</evidence>
<dbReference type="Pfam" id="PF01381">
    <property type="entry name" value="HTH_3"/>
    <property type="match status" value="1"/>
</dbReference>
<dbReference type="GO" id="GO:0003677">
    <property type="term" value="F:DNA binding"/>
    <property type="evidence" value="ECO:0007669"/>
    <property type="project" value="InterPro"/>
</dbReference>
<dbReference type="SUPFAM" id="SSF47413">
    <property type="entry name" value="lambda repressor-like DNA-binding domains"/>
    <property type="match status" value="1"/>
</dbReference>
<dbReference type="InterPro" id="IPR001387">
    <property type="entry name" value="Cro/C1-type_HTH"/>
</dbReference>
<reference evidence="2" key="1">
    <citation type="submission" date="2020-09" db="EMBL/GenBank/DDBJ databases">
        <title>A novel bacterium of genus Hazenella, isolated from South China Sea.</title>
        <authorList>
            <person name="Huang H."/>
            <person name="Mo K."/>
            <person name="Hu Y."/>
        </authorList>
    </citation>
    <scope>NUCLEOTIDE SEQUENCE</scope>
    <source>
        <strain evidence="2">IB182357</strain>
    </source>
</reference>
<name>A0A926NDM1_9BACL</name>
<proteinExistence type="predicted"/>
<dbReference type="EMBL" id="JACXAH010000043">
    <property type="protein sequence ID" value="MBD1373885.1"/>
    <property type="molecule type" value="Genomic_DNA"/>
</dbReference>
<dbReference type="InterPro" id="IPR010982">
    <property type="entry name" value="Lambda_DNA-bd_dom_sf"/>
</dbReference>
<protein>
    <submittedName>
        <fullName evidence="2">Helix-turn-helix transcriptional regulator</fullName>
    </submittedName>
</protein>
<dbReference type="Gene3D" id="1.10.260.40">
    <property type="entry name" value="lambda repressor-like DNA-binding domains"/>
    <property type="match status" value="1"/>
</dbReference>
<dbReference type="AlphaFoldDB" id="A0A926NDM1"/>
<dbReference type="CDD" id="cd00093">
    <property type="entry name" value="HTH_XRE"/>
    <property type="match status" value="1"/>
</dbReference>
<dbReference type="PROSITE" id="PS50943">
    <property type="entry name" value="HTH_CROC1"/>
    <property type="match status" value="1"/>
</dbReference>
<feature type="domain" description="HTH cro/C1-type" evidence="1">
    <location>
        <begin position="28"/>
        <end position="70"/>
    </location>
</feature>
<comment type="caution">
    <text evidence="2">The sequence shown here is derived from an EMBL/GenBank/DDBJ whole genome shotgun (WGS) entry which is preliminary data.</text>
</comment>
<dbReference type="RefSeq" id="WP_191142844.1">
    <property type="nucleotide sequence ID" value="NZ_JACXAH010000043.1"/>
</dbReference>
<dbReference type="Proteomes" id="UP000661691">
    <property type="component" value="Unassembled WGS sequence"/>
</dbReference>
<sequence length="78" mass="8998">MTNKTIVSHIDEVLARRKKMNKPIQKRSELAEALGVSTGMIDKYCNDKSIPPLDKAYKMSYLLEIDLQDLFTYHPDVQ</sequence>
<evidence type="ECO:0000313" key="3">
    <source>
        <dbReference type="Proteomes" id="UP000661691"/>
    </source>
</evidence>
<gene>
    <name evidence="2" type="ORF">IC620_16190</name>
</gene>
<evidence type="ECO:0000313" key="2">
    <source>
        <dbReference type="EMBL" id="MBD1373885.1"/>
    </source>
</evidence>
<organism evidence="2 3">
    <name type="scientific">Polycladospora coralii</name>
    <dbReference type="NCBI Taxonomy" id="2771432"/>
    <lineage>
        <taxon>Bacteria</taxon>
        <taxon>Bacillati</taxon>
        <taxon>Bacillota</taxon>
        <taxon>Bacilli</taxon>
        <taxon>Bacillales</taxon>
        <taxon>Thermoactinomycetaceae</taxon>
        <taxon>Polycladospora</taxon>
    </lineage>
</organism>